<dbReference type="Pfam" id="PF01053">
    <property type="entry name" value="Cys_Met_Meta_PP"/>
    <property type="match status" value="1"/>
</dbReference>
<dbReference type="Proteomes" id="UP000016924">
    <property type="component" value="Unassembled WGS sequence"/>
</dbReference>
<dbReference type="GO" id="GO:0016846">
    <property type="term" value="F:carbon-sulfur lyase activity"/>
    <property type="evidence" value="ECO:0007669"/>
    <property type="project" value="TreeGrafter"/>
</dbReference>
<dbReference type="SUPFAM" id="SSF53383">
    <property type="entry name" value="PLP-dependent transferases"/>
    <property type="match status" value="1"/>
</dbReference>
<dbReference type="InterPro" id="IPR015421">
    <property type="entry name" value="PyrdxlP-dep_Trfase_major"/>
</dbReference>
<proteinExistence type="inferred from homology"/>
<dbReference type="Gene3D" id="3.40.640.10">
    <property type="entry name" value="Type I PLP-dependent aspartate aminotransferase-like (Major domain)"/>
    <property type="match status" value="1"/>
</dbReference>
<dbReference type="EMBL" id="JH767586">
    <property type="protein sequence ID" value="EON67254.1"/>
    <property type="molecule type" value="Genomic_DNA"/>
</dbReference>
<dbReference type="OrthoDB" id="3512640at2759"/>
<dbReference type="InterPro" id="IPR015424">
    <property type="entry name" value="PyrdxlP-dep_Trfase"/>
</dbReference>
<dbReference type="Gene3D" id="3.90.1150.10">
    <property type="entry name" value="Aspartate Aminotransferase, domain 1"/>
    <property type="match status" value="1"/>
</dbReference>
<dbReference type="RefSeq" id="XP_007782571.1">
    <property type="nucleotide sequence ID" value="XM_007784381.1"/>
</dbReference>
<evidence type="ECO:0008006" key="6">
    <source>
        <dbReference type="Google" id="ProtNLM"/>
    </source>
</evidence>
<comment type="cofactor">
    <cofactor evidence="1 3">
        <name>pyridoxal 5'-phosphate</name>
        <dbReference type="ChEBI" id="CHEBI:597326"/>
    </cofactor>
</comment>
<dbReference type="FunFam" id="3.90.1150.10:FF:000066">
    <property type="entry name" value="Putative cystathionine beta-lyase"/>
    <property type="match status" value="1"/>
</dbReference>
<protein>
    <recommendedName>
        <fullName evidence="6">Cystathionine gamma-synthase</fullName>
    </recommendedName>
</protein>
<sequence length="281" mass="30930">MPGLHGLVAVDLHDEAAWDAAGLGRGDLVHVETPVNPTGEAVGLRRFAQLAHKRGAVLSVDATFAPPPLQDPFREGADIVMHSGSKYLGGHSDLLCGVLAVRSERVEEGWWERLWRERLLLGAVMGSLEGWLGVRSLRTLELRVVRQSGNAEKLVGWLDGLLRGNGEGEEGKLVRQVVARVRHASLQKGEMGWLREQMPGGFGPVFAVYMTTSELAKRLPSKLKLFHHATSLGGVESLIEWRRMSDADVDERLLRVSVGVESWEDLREDLLQGFKALAAEQ</sequence>
<evidence type="ECO:0000256" key="3">
    <source>
        <dbReference type="RuleBase" id="RU362118"/>
    </source>
</evidence>
<dbReference type="STRING" id="1168221.R7YZN4"/>
<dbReference type="GO" id="GO:0030170">
    <property type="term" value="F:pyridoxal phosphate binding"/>
    <property type="evidence" value="ECO:0007669"/>
    <property type="project" value="InterPro"/>
</dbReference>
<evidence type="ECO:0000256" key="2">
    <source>
        <dbReference type="ARBA" id="ARBA00022898"/>
    </source>
</evidence>
<dbReference type="PANTHER" id="PTHR11808:SF35">
    <property type="entry name" value="CYSTATHIONINE GAMMA-SYNTHASE (AFU_ORTHOLOGUE AFUA_7G01590)"/>
    <property type="match status" value="1"/>
</dbReference>
<dbReference type="GO" id="GO:0019346">
    <property type="term" value="P:transsulfuration"/>
    <property type="evidence" value="ECO:0007669"/>
    <property type="project" value="InterPro"/>
</dbReference>
<dbReference type="InterPro" id="IPR015422">
    <property type="entry name" value="PyrdxlP-dep_Trfase_small"/>
</dbReference>
<dbReference type="OMA" id="CRTRHIT"/>
<dbReference type="GO" id="GO:0005737">
    <property type="term" value="C:cytoplasm"/>
    <property type="evidence" value="ECO:0007669"/>
    <property type="project" value="TreeGrafter"/>
</dbReference>
<comment type="similarity">
    <text evidence="3">Belongs to the trans-sulfuration enzymes family.</text>
</comment>
<evidence type="ECO:0000313" key="5">
    <source>
        <dbReference type="Proteomes" id="UP000016924"/>
    </source>
</evidence>
<accession>R7YZN4</accession>
<name>R7YZN4_CONA1</name>
<dbReference type="HOGENOM" id="CLU_018986_3_0_1"/>
<organism evidence="4 5">
    <name type="scientific">Coniosporium apollinis (strain CBS 100218)</name>
    <name type="common">Rock-inhabiting black yeast</name>
    <dbReference type="NCBI Taxonomy" id="1168221"/>
    <lineage>
        <taxon>Eukaryota</taxon>
        <taxon>Fungi</taxon>
        <taxon>Dikarya</taxon>
        <taxon>Ascomycota</taxon>
        <taxon>Pezizomycotina</taxon>
        <taxon>Dothideomycetes</taxon>
        <taxon>Dothideomycetes incertae sedis</taxon>
        <taxon>Coniosporium</taxon>
    </lineage>
</organism>
<gene>
    <name evidence="4" type="ORF">W97_06507</name>
</gene>
<dbReference type="InterPro" id="IPR000277">
    <property type="entry name" value="Cys/Met-Metab_PyrdxlP-dep_enz"/>
</dbReference>
<dbReference type="eggNOG" id="KOG0053">
    <property type="taxonomic scope" value="Eukaryota"/>
</dbReference>
<dbReference type="GeneID" id="19903818"/>
<reference evidence="5" key="1">
    <citation type="submission" date="2012-06" db="EMBL/GenBank/DDBJ databases">
        <title>The genome sequence of Coniosporium apollinis CBS 100218.</title>
        <authorList>
            <consortium name="The Broad Institute Genome Sequencing Platform"/>
            <person name="Cuomo C."/>
            <person name="Gorbushina A."/>
            <person name="Noack S."/>
            <person name="Walker B."/>
            <person name="Young S.K."/>
            <person name="Zeng Q."/>
            <person name="Gargeya S."/>
            <person name="Fitzgerald M."/>
            <person name="Haas B."/>
            <person name="Abouelleil A."/>
            <person name="Alvarado L."/>
            <person name="Arachchi H.M."/>
            <person name="Berlin A.M."/>
            <person name="Chapman S.B."/>
            <person name="Goldberg J."/>
            <person name="Griggs A."/>
            <person name="Gujja S."/>
            <person name="Hansen M."/>
            <person name="Howarth C."/>
            <person name="Imamovic A."/>
            <person name="Larimer J."/>
            <person name="McCowan C."/>
            <person name="Montmayeur A."/>
            <person name="Murphy C."/>
            <person name="Neiman D."/>
            <person name="Pearson M."/>
            <person name="Priest M."/>
            <person name="Roberts A."/>
            <person name="Saif S."/>
            <person name="Shea T."/>
            <person name="Sisk P."/>
            <person name="Sykes S."/>
            <person name="Wortman J."/>
            <person name="Nusbaum C."/>
            <person name="Birren B."/>
        </authorList>
    </citation>
    <scope>NUCLEOTIDE SEQUENCE [LARGE SCALE GENOMIC DNA]</scope>
    <source>
        <strain evidence="5">CBS 100218</strain>
    </source>
</reference>
<dbReference type="PANTHER" id="PTHR11808">
    <property type="entry name" value="TRANS-SULFURATION ENZYME FAMILY MEMBER"/>
    <property type="match status" value="1"/>
</dbReference>
<keyword evidence="5" id="KW-1185">Reference proteome</keyword>
<evidence type="ECO:0000313" key="4">
    <source>
        <dbReference type="EMBL" id="EON67254.1"/>
    </source>
</evidence>
<dbReference type="AlphaFoldDB" id="R7YZN4"/>
<evidence type="ECO:0000256" key="1">
    <source>
        <dbReference type="ARBA" id="ARBA00001933"/>
    </source>
</evidence>
<keyword evidence="2 3" id="KW-0663">Pyridoxal phosphate</keyword>